<dbReference type="AlphaFoldDB" id="A0A183FQH4"/>
<dbReference type="WBParaSite" id="HPBE_0000998601-mRNA-1">
    <property type="protein sequence ID" value="HPBE_0000998601-mRNA-1"/>
    <property type="gene ID" value="HPBE_0000998601"/>
</dbReference>
<reference evidence="1 2" key="1">
    <citation type="submission" date="2018-11" db="EMBL/GenBank/DDBJ databases">
        <authorList>
            <consortium name="Pathogen Informatics"/>
        </authorList>
    </citation>
    <scope>NUCLEOTIDE SEQUENCE [LARGE SCALE GENOMIC DNA]</scope>
</reference>
<protein>
    <submittedName>
        <fullName evidence="3">Type VI secretion system tip protein VgrG</fullName>
    </submittedName>
</protein>
<reference evidence="3" key="2">
    <citation type="submission" date="2019-09" db="UniProtKB">
        <authorList>
            <consortium name="WormBaseParasite"/>
        </authorList>
    </citation>
    <scope>IDENTIFICATION</scope>
</reference>
<evidence type="ECO:0000313" key="2">
    <source>
        <dbReference type="Proteomes" id="UP000050761"/>
    </source>
</evidence>
<keyword evidence="2" id="KW-1185">Reference proteome</keyword>
<evidence type="ECO:0000313" key="1">
    <source>
        <dbReference type="EMBL" id="VDO83143.1"/>
    </source>
</evidence>
<dbReference type="OrthoDB" id="10337741at2759"/>
<accession>A0A3P7ZXK6</accession>
<gene>
    <name evidence="1" type="ORF">HPBE_LOCUS9987</name>
</gene>
<sequence>MRQASVNCSESLKNLQPIVRVLLHFEDGDTEVAEFTKDQVGASLYSFQLSSANVQSFQFEVFLGQLGVDPVKSL</sequence>
<proteinExistence type="predicted"/>
<dbReference type="EMBL" id="UZAH01026614">
    <property type="protein sequence ID" value="VDO83143.1"/>
    <property type="molecule type" value="Genomic_DNA"/>
</dbReference>
<evidence type="ECO:0000313" key="3">
    <source>
        <dbReference type="WBParaSite" id="HPBE_0000998601-mRNA-1"/>
    </source>
</evidence>
<organism evidence="2 3">
    <name type="scientific">Heligmosomoides polygyrus</name>
    <name type="common">Parasitic roundworm</name>
    <dbReference type="NCBI Taxonomy" id="6339"/>
    <lineage>
        <taxon>Eukaryota</taxon>
        <taxon>Metazoa</taxon>
        <taxon>Ecdysozoa</taxon>
        <taxon>Nematoda</taxon>
        <taxon>Chromadorea</taxon>
        <taxon>Rhabditida</taxon>
        <taxon>Rhabditina</taxon>
        <taxon>Rhabditomorpha</taxon>
        <taxon>Strongyloidea</taxon>
        <taxon>Heligmosomidae</taxon>
        <taxon>Heligmosomoides</taxon>
    </lineage>
</organism>
<accession>A0A183FQH4</accession>
<dbReference type="Proteomes" id="UP000050761">
    <property type="component" value="Unassembled WGS sequence"/>
</dbReference>
<name>A0A183FQH4_HELPZ</name>